<sequence>MIMKYIKYFFRTIAGLILILLLTCIIAFIVDSYQTRYLNITDENLLTENSYLIKDVNVIPMTKDTVVLHQNVLIRDGKIESISGDIPEIDVTVIEGKGKFLSPGLIDAHVHVWDKQEFGLYLANGVTAVRNAWGMPFHLRFKKDTNHDKLLAPLFITTTPKLTGAQNAEFDQLGVKNAKHAEELLHHFHEQGYDLVKTYAGVPEDIFDAILRESEKNDMPVVAHPSFEVPYEYHFKQAIQSIEHTEDIVQNALQYKLDSLALQKVVQDYVDAKMAHTPTLTIYQNIIDIIENEELIKTTKGGEYMNPTLMSLGSVNDYNRWTSEQYYNPETLANIKKQHRFHLYIVKQLHDSGVKLLCGTDAGIVFNQPGFAIHEELGYFIEAGLSPYEALKTATVNPSTEIKLFNESGTVEKGKIANLILTDSNPLDNISILKNPKAVFIKGRYLEADRLNEFKEKAKNRKTGLVTLLRFAESLIENYL</sequence>
<dbReference type="InterPro" id="IPR051781">
    <property type="entry name" value="Metallo-dep_Hydrolase"/>
</dbReference>
<dbReference type="KEGG" id="fse:DI487_15840"/>
<dbReference type="GO" id="GO:0016810">
    <property type="term" value="F:hydrolase activity, acting on carbon-nitrogen (but not peptide) bonds"/>
    <property type="evidence" value="ECO:0007669"/>
    <property type="project" value="InterPro"/>
</dbReference>
<accession>A0A2U8QYF0</accession>
<dbReference type="InterPro" id="IPR032466">
    <property type="entry name" value="Metal_Hydrolase"/>
</dbReference>
<dbReference type="SUPFAM" id="SSF51338">
    <property type="entry name" value="Composite domain of metallo-dependent hydrolases"/>
    <property type="match status" value="1"/>
</dbReference>
<name>A0A2U8QYF0_9FLAO</name>
<keyword evidence="3" id="KW-1185">Reference proteome</keyword>
<dbReference type="Pfam" id="PF01979">
    <property type="entry name" value="Amidohydro_1"/>
    <property type="match status" value="1"/>
</dbReference>
<evidence type="ECO:0000313" key="2">
    <source>
        <dbReference type="EMBL" id="AWM15182.1"/>
    </source>
</evidence>
<dbReference type="InterPro" id="IPR011059">
    <property type="entry name" value="Metal-dep_hydrolase_composite"/>
</dbReference>
<dbReference type="SUPFAM" id="SSF51556">
    <property type="entry name" value="Metallo-dependent hydrolases"/>
    <property type="match status" value="1"/>
</dbReference>
<dbReference type="PANTHER" id="PTHR43135:SF3">
    <property type="entry name" value="ALPHA-D-RIBOSE 1-METHYLPHOSPHONATE 5-TRIPHOSPHATE DIPHOSPHATASE"/>
    <property type="match status" value="1"/>
</dbReference>
<dbReference type="Gene3D" id="2.30.40.10">
    <property type="entry name" value="Urease, subunit C, domain 1"/>
    <property type="match status" value="1"/>
</dbReference>
<evidence type="ECO:0000313" key="3">
    <source>
        <dbReference type="Proteomes" id="UP000245429"/>
    </source>
</evidence>
<dbReference type="AlphaFoldDB" id="A0A2U8QYF0"/>
<proteinExistence type="predicted"/>
<dbReference type="InterPro" id="IPR006680">
    <property type="entry name" value="Amidohydro-rel"/>
</dbReference>
<keyword evidence="2" id="KW-0378">Hydrolase</keyword>
<evidence type="ECO:0000259" key="1">
    <source>
        <dbReference type="Pfam" id="PF01979"/>
    </source>
</evidence>
<dbReference type="OrthoDB" id="9815657at2"/>
<protein>
    <submittedName>
        <fullName evidence="2">Amidohydrolase</fullName>
    </submittedName>
</protein>
<organism evidence="2 3">
    <name type="scientific">Flavobacterium sediminis</name>
    <dbReference type="NCBI Taxonomy" id="2201181"/>
    <lineage>
        <taxon>Bacteria</taxon>
        <taxon>Pseudomonadati</taxon>
        <taxon>Bacteroidota</taxon>
        <taxon>Flavobacteriia</taxon>
        <taxon>Flavobacteriales</taxon>
        <taxon>Flavobacteriaceae</taxon>
        <taxon>Flavobacterium</taxon>
    </lineage>
</organism>
<dbReference type="Proteomes" id="UP000245429">
    <property type="component" value="Chromosome"/>
</dbReference>
<gene>
    <name evidence="2" type="ORF">DI487_15840</name>
</gene>
<dbReference type="Gene3D" id="1.20.58.520">
    <property type="entry name" value="Amidohydrolase"/>
    <property type="match status" value="1"/>
</dbReference>
<dbReference type="Gene3D" id="3.30.110.90">
    <property type="entry name" value="Amidohydrolase"/>
    <property type="match status" value="1"/>
</dbReference>
<dbReference type="Gene3D" id="3.40.50.10910">
    <property type="entry name" value="Amidohydrolase"/>
    <property type="match status" value="1"/>
</dbReference>
<reference evidence="2 3" key="1">
    <citation type="submission" date="2018-05" db="EMBL/GenBank/DDBJ databases">
        <title>Flavobacterium sp. MEBiC07310.</title>
        <authorList>
            <person name="Baek K."/>
        </authorList>
    </citation>
    <scope>NUCLEOTIDE SEQUENCE [LARGE SCALE GENOMIC DNA]</scope>
    <source>
        <strain evidence="2 3">MEBiC07310</strain>
    </source>
</reference>
<feature type="domain" description="Amidohydrolase-related" evidence="1">
    <location>
        <begin position="100"/>
        <end position="444"/>
    </location>
</feature>
<dbReference type="PANTHER" id="PTHR43135">
    <property type="entry name" value="ALPHA-D-RIBOSE 1-METHYLPHOSPHONATE 5-TRIPHOSPHATE DIPHOSPHATASE"/>
    <property type="match status" value="1"/>
</dbReference>
<dbReference type="EMBL" id="CP029463">
    <property type="protein sequence ID" value="AWM15182.1"/>
    <property type="molecule type" value="Genomic_DNA"/>
</dbReference>